<evidence type="ECO:0000256" key="7">
    <source>
        <dbReference type="ARBA" id="ARBA00023180"/>
    </source>
</evidence>
<dbReference type="AlphaFoldDB" id="A0A194Q8E3"/>
<dbReference type="SUPFAM" id="SSF53850">
    <property type="entry name" value="Periplasmic binding protein-like II"/>
    <property type="match status" value="1"/>
</dbReference>
<dbReference type="PANTHER" id="PTHR42643">
    <property type="entry name" value="IONOTROPIC RECEPTOR 20A-RELATED"/>
    <property type="match status" value="1"/>
</dbReference>
<comment type="subcellular location">
    <subcellularLocation>
        <location evidence="1">Cell membrane</location>
        <topology evidence="1">Multi-pass membrane protein</topology>
    </subcellularLocation>
</comment>
<evidence type="ECO:0000256" key="5">
    <source>
        <dbReference type="ARBA" id="ARBA00023136"/>
    </source>
</evidence>
<feature type="domain" description="Ionotropic receptor 75a N-terminal" evidence="8">
    <location>
        <begin position="58"/>
        <end position="244"/>
    </location>
</feature>
<evidence type="ECO:0000313" key="10">
    <source>
        <dbReference type="Proteomes" id="UP000053268"/>
    </source>
</evidence>
<proteinExistence type="predicted"/>
<name>A0A194Q8E3_PAPXU</name>
<keyword evidence="4" id="KW-1133">Transmembrane helix</keyword>
<dbReference type="STRING" id="66420.A0A194Q8E3"/>
<dbReference type="GO" id="GO:0005886">
    <property type="term" value="C:plasma membrane"/>
    <property type="evidence" value="ECO:0007669"/>
    <property type="project" value="UniProtKB-SubCell"/>
</dbReference>
<protein>
    <recommendedName>
        <fullName evidence="8">Ionotropic receptor 75a N-terminal domain-containing protein</fullName>
    </recommendedName>
</protein>
<dbReference type="EMBL" id="KQ459324">
    <property type="protein sequence ID" value="KPJ01664.1"/>
    <property type="molecule type" value="Genomic_DNA"/>
</dbReference>
<dbReference type="InterPro" id="IPR052192">
    <property type="entry name" value="Insect_Ionotropic_Sensory_Rcpt"/>
</dbReference>
<keyword evidence="2" id="KW-1003">Cell membrane</keyword>
<sequence length="684" mass="77670">MERAQLVCEFLLRRAISPRDRQPPLAGISTRYMLLLLYLLVKLNVVTTSPSLIADLSLAYFQSRDVRHLCYLSCNTYAETKNIVSNFIKQGIMTSVIMIDEENETLEPALKQSNIPLGLYLDASCMEAKPILTKASRNNLFDALHIWLIVNHAENKSNEKEFDAKNVFLNLNLSVNTDIVLADFRGEYYELIDIFNYGKIQGNGLELTRYGTWSPIYGINTYSNNYKYKDRWNFHNLTLRAVSVILERPKVFRPTMLTELGYTHGVSAMTKVVAQLLHVLMQQHNFRFNYTIVGRWIGSPERNSTLAVTNSLFWGEQDISCTCARIFPEWLNWVDVFFPATTTLETKFYYLIPDKGVGDYENRFLTPMSAGVWWCSCAAGALCVAVLAAAATLETRPEPHVYAFFSVFATTCQQEYEDGVQIIQESFSSQGRRLILLVVGLTSMLLYNYYTSSVVSWLLNAAAPTLQDLDTLMNSDLELIFEDIGYTRGWLDNPGFFYYSGHKNPKEDELRNKKVINAKRTVPLLQPVNTGIELVRTGAYAYHTEPYTAYQTISKTFDDTELCKLGSLQMMQPAQVYIMAQKRSPYKEFFVWSLMRLQERGHVRAAQGRVSGPTPACSGRTPRALALGQAAPAFALLAEATLLSALILVMEILWHRFTTGKAEGKLKLIKSKTSFIFKTIQKEI</sequence>
<keyword evidence="3" id="KW-0812">Transmembrane</keyword>
<evidence type="ECO:0000256" key="3">
    <source>
        <dbReference type="ARBA" id="ARBA00022692"/>
    </source>
</evidence>
<reference evidence="9 10" key="1">
    <citation type="journal article" date="2015" name="Nat. Commun.">
        <title>Outbred genome sequencing and CRISPR/Cas9 gene editing in butterflies.</title>
        <authorList>
            <person name="Li X."/>
            <person name="Fan D."/>
            <person name="Zhang W."/>
            <person name="Liu G."/>
            <person name="Zhang L."/>
            <person name="Zhao L."/>
            <person name="Fang X."/>
            <person name="Chen L."/>
            <person name="Dong Y."/>
            <person name="Chen Y."/>
            <person name="Ding Y."/>
            <person name="Zhao R."/>
            <person name="Feng M."/>
            <person name="Zhu Y."/>
            <person name="Feng Y."/>
            <person name="Jiang X."/>
            <person name="Zhu D."/>
            <person name="Xiang H."/>
            <person name="Feng X."/>
            <person name="Li S."/>
            <person name="Wang J."/>
            <person name="Zhang G."/>
            <person name="Kronforst M.R."/>
            <person name="Wang W."/>
        </authorList>
    </citation>
    <scope>NUCLEOTIDE SEQUENCE [LARGE SCALE GENOMIC DNA]</scope>
    <source>
        <strain evidence="9">Ya'a_city_454_Px</strain>
        <tissue evidence="9">Whole body</tissue>
    </source>
</reference>
<gene>
    <name evidence="9" type="ORF">RR46_08701</name>
</gene>
<evidence type="ECO:0000256" key="1">
    <source>
        <dbReference type="ARBA" id="ARBA00004651"/>
    </source>
</evidence>
<evidence type="ECO:0000259" key="8">
    <source>
        <dbReference type="Pfam" id="PF24576"/>
    </source>
</evidence>
<evidence type="ECO:0000256" key="4">
    <source>
        <dbReference type="ARBA" id="ARBA00022989"/>
    </source>
</evidence>
<accession>A0A194Q8E3</accession>
<keyword evidence="10" id="KW-1185">Reference proteome</keyword>
<evidence type="ECO:0000313" key="9">
    <source>
        <dbReference type="EMBL" id="KPJ01664.1"/>
    </source>
</evidence>
<dbReference type="InterPro" id="IPR057074">
    <property type="entry name" value="IR75A_N"/>
</dbReference>
<dbReference type="PANTHER" id="PTHR42643:SF32">
    <property type="entry name" value="IONOTROPIC RECEPTOR 31A, ISOFORM C-RELATED"/>
    <property type="match status" value="1"/>
</dbReference>
<evidence type="ECO:0000256" key="2">
    <source>
        <dbReference type="ARBA" id="ARBA00022475"/>
    </source>
</evidence>
<evidence type="ECO:0000256" key="6">
    <source>
        <dbReference type="ARBA" id="ARBA00023170"/>
    </source>
</evidence>
<organism evidence="9 10">
    <name type="scientific">Papilio xuthus</name>
    <name type="common">Asian swallowtail butterfly</name>
    <dbReference type="NCBI Taxonomy" id="66420"/>
    <lineage>
        <taxon>Eukaryota</taxon>
        <taxon>Metazoa</taxon>
        <taxon>Ecdysozoa</taxon>
        <taxon>Arthropoda</taxon>
        <taxon>Hexapoda</taxon>
        <taxon>Insecta</taxon>
        <taxon>Pterygota</taxon>
        <taxon>Neoptera</taxon>
        <taxon>Endopterygota</taxon>
        <taxon>Lepidoptera</taxon>
        <taxon>Glossata</taxon>
        <taxon>Ditrysia</taxon>
        <taxon>Papilionoidea</taxon>
        <taxon>Papilionidae</taxon>
        <taxon>Papilioninae</taxon>
        <taxon>Papilio</taxon>
    </lineage>
</organism>
<dbReference type="Pfam" id="PF24576">
    <property type="entry name" value="IR75A_N"/>
    <property type="match status" value="1"/>
</dbReference>
<keyword evidence="7" id="KW-0325">Glycoprotein</keyword>
<keyword evidence="6" id="KW-0675">Receptor</keyword>
<dbReference type="Proteomes" id="UP000053268">
    <property type="component" value="Unassembled WGS sequence"/>
</dbReference>
<keyword evidence="5" id="KW-0472">Membrane</keyword>